<dbReference type="Pfam" id="PF00293">
    <property type="entry name" value="NUDIX"/>
    <property type="match status" value="1"/>
</dbReference>
<accession>A0AA86T4I8</accession>
<dbReference type="InterPro" id="IPR000086">
    <property type="entry name" value="NUDIX_hydrolase_dom"/>
</dbReference>
<dbReference type="Proteomes" id="UP001179121">
    <property type="component" value="Chromosome"/>
</dbReference>
<protein>
    <submittedName>
        <fullName evidence="2">Nudix hydrolase, MutT family</fullName>
    </submittedName>
</protein>
<dbReference type="GO" id="GO:0016787">
    <property type="term" value="F:hydrolase activity"/>
    <property type="evidence" value="ECO:0007669"/>
    <property type="project" value="UniProtKB-KW"/>
</dbReference>
<dbReference type="CDD" id="cd04511">
    <property type="entry name" value="NUDIX_Hydrolase"/>
    <property type="match status" value="1"/>
</dbReference>
<dbReference type="PROSITE" id="PS51462">
    <property type="entry name" value="NUDIX"/>
    <property type="match status" value="1"/>
</dbReference>
<dbReference type="Gene3D" id="2.20.70.10">
    <property type="match status" value="1"/>
</dbReference>
<feature type="domain" description="Nudix hydrolase" evidence="1">
    <location>
        <begin position="36"/>
        <end position="158"/>
    </location>
</feature>
<sequence>MKFCPQCAAPLGRKIPPGDHLQRLVCDLCETILYENPKIVAGCIVEWEDSVLLCRRAIDPRMGFWTFPAGFMELGEGTEEAACRETLEEAQAIVQACQLYAVVSMPHIGQVYMVFRGQLAAPDYRPGPESLEVDLFVHDRIPWDSLAFPVIRDVLARYVSDARTGVFPLYVASLGPSK</sequence>
<dbReference type="KEGG" id="nti:DNFV4_02343"/>
<dbReference type="RefSeq" id="WP_370693636.1">
    <property type="nucleotide sequence ID" value="NZ_OX365700.1"/>
</dbReference>
<dbReference type="EMBL" id="OX365700">
    <property type="protein sequence ID" value="CAI4031920.1"/>
    <property type="molecule type" value="Genomic_DNA"/>
</dbReference>
<evidence type="ECO:0000259" key="1">
    <source>
        <dbReference type="PROSITE" id="PS51462"/>
    </source>
</evidence>
<dbReference type="SUPFAM" id="SSF55811">
    <property type="entry name" value="Nudix"/>
    <property type="match status" value="1"/>
</dbReference>
<reference evidence="2" key="1">
    <citation type="submission" date="2022-10" db="EMBL/GenBank/DDBJ databases">
        <authorList>
            <person name="Koch H."/>
        </authorList>
    </citation>
    <scope>NUCLEOTIDE SEQUENCE</scope>
    <source>
        <strain evidence="2">DNF</strain>
    </source>
</reference>
<dbReference type="InterPro" id="IPR029401">
    <property type="entry name" value="Nudix_N"/>
</dbReference>
<evidence type="ECO:0000313" key="2">
    <source>
        <dbReference type="EMBL" id="CAI4031920.1"/>
    </source>
</evidence>
<dbReference type="PANTHER" id="PTHR43222:SF2">
    <property type="entry name" value="NUDIX HYDROLASE 23, CHLOROPLASTIC"/>
    <property type="match status" value="1"/>
</dbReference>
<dbReference type="AlphaFoldDB" id="A0AA86T4I8"/>
<proteinExistence type="predicted"/>
<evidence type="ECO:0000313" key="3">
    <source>
        <dbReference type="Proteomes" id="UP001179121"/>
    </source>
</evidence>
<gene>
    <name evidence="2" type="ORF">DNFV4_02343</name>
</gene>
<keyword evidence="2" id="KW-0378">Hydrolase</keyword>
<dbReference type="InterPro" id="IPR015797">
    <property type="entry name" value="NUDIX_hydrolase-like_dom_sf"/>
</dbReference>
<name>A0AA86T4I8_9BACT</name>
<dbReference type="Gene3D" id="3.90.79.10">
    <property type="entry name" value="Nucleoside Triphosphate Pyrophosphohydrolase"/>
    <property type="match status" value="1"/>
</dbReference>
<organism evidence="2 3">
    <name type="scientific">Nitrospira tepida</name>
    <dbReference type="NCBI Taxonomy" id="2973512"/>
    <lineage>
        <taxon>Bacteria</taxon>
        <taxon>Pseudomonadati</taxon>
        <taxon>Nitrospirota</taxon>
        <taxon>Nitrospiria</taxon>
        <taxon>Nitrospirales</taxon>
        <taxon>Nitrospiraceae</taxon>
        <taxon>Nitrospira</taxon>
    </lineage>
</organism>
<dbReference type="Pfam" id="PF14803">
    <property type="entry name" value="Zn_ribbon_Nudix"/>
    <property type="match status" value="1"/>
</dbReference>
<keyword evidence="3" id="KW-1185">Reference proteome</keyword>
<dbReference type="PANTHER" id="PTHR43222">
    <property type="entry name" value="NUDIX HYDROLASE 23"/>
    <property type="match status" value="1"/>
</dbReference>